<dbReference type="SMART" id="SM00406">
    <property type="entry name" value="IGv"/>
    <property type="match status" value="1"/>
</dbReference>
<evidence type="ECO:0000259" key="4">
    <source>
        <dbReference type="SMART" id="SM00406"/>
    </source>
</evidence>
<dbReference type="GO" id="GO:0019814">
    <property type="term" value="C:immunoglobulin complex"/>
    <property type="evidence" value="ECO:0007669"/>
    <property type="project" value="UniProtKB-KW"/>
</dbReference>
<dbReference type="GO" id="GO:0005576">
    <property type="term" value="C:extracellular region"/>
    <property type="evidence" value="ECO:0007669"/>
    <property type="project" value="UniProtKB-ARBA"/>
</dbReference>
<reference evidence="5" key="1">
    <citation type="submission" date="2025-08" db="UniProtKB">
        <authorList>
            <consortium name="Ensembl"/>
        </authorList>
    </citation>
    <scope>IDENTIFICATION</scope>
</reference>
<dbReference type="SUPFAM" id="SSF48726">
    <property type="entry name" value="Immunoglobulin"/>
    <property type="match status" value="1"/>
</dbReference>
<evidence type="ECO:0000313" key="6">
    <source>
        <dbReference type="Proteomes" id="UP000694406"/>
    </source>
</evidence>
<dbReference type="InterPro" id="IPR050199">
    <property type="entry name" value="IgHV"/>
</dbReference>
<dbReference type="InterPro" id="IPR013783">
    <property type="entry name" value="Ig-like_fold"/>
</dbReference>
<dbReference type="PANTHER" id="PTHR23266">
    <property type="entry name" value="IMMUNOGLOBULIN HEAVY CHAIN"/>
    <property type="match status" value="1"/>
</dbReference>
<evidence type="ECO:0000256" key="3">
    <source>
        <dbReference type="ARBA" id="ARBA00043265"/>
    </source>
</evidence>
<evidence type="ECO:0000313" key="5">
    <source>
        <dbReference type="Ensembl" id="ENSLLTP00000008082.1"/>
    </source>
</evidence>
<keyword evidence="2" id="KW-1064">Adaptive immunity</keyword>
<dbReference type="InterPro" id="IPR013106">
    <property type="entry name" value="Ig_V-set"/>
</dbReference>
<dbReference type="GO" id="GO:0002250">
    <property type="term" value="P:adaptive immune response"/>
    <property type="evidence" value="ECO:0007669"/>
    <property type="project" value="UniProtKB-KW"/>
</dbReference>
<sequence length="97" mass="11400">EVQLVESGGDKQLYELVRQAQGKGLEWVAQIWSTYIYYSDKVKGCFTISRDDAKSQLYLQMNSLKSEDTADYYCARDTTERTLVINWFYLPHEIRCK</sequence>
<reference evidence="5" key="2">
    <citation type="submission" date="2025-09" db="UniProtKB">
        <authorList>
            <consortium name="Ensembl"/>
        </authorList>
    </citation>
    <scope>IDENTIFICATION</scope>
</reference>
<dbReference type="GeneTree" id="ENSGT01050000244936"/>
<keyword evidence="1" id="KW-0391">Immunity</keyword>
<dbReference type="Gene3D" id="2.60.40.10">
    <property type="entry name" value="Immunoglobulins"/>
    <property type="match status" value="1"/>
</dbReference>
<keyword evidence="6" id="KW-1185">Reference proteome</keyword>
<dbReference type="AlphaFoldDB" id="A0A8C5RTF3"/>
<protein>
    <recommendedName>
        <fullName evidence="4">Immunoglobulin V-set domain-containing protein</fullName>
    </recommendedName>
</protein>
<evidence type="ECO:0000256" key="1">
    <source>
        <dbReference type="ARBA" id="ARBA00022859"/>
    </source>
</evidence>
<organism evidence="5 6">
    <name type="scientific">Laticauda laticaudata</name>
    <name type="common">Blue-ringed sea krait</name>
    <name type="synonym">Blue-lipped sea krait</name>
    <dbReference type="NCBI Taxonomy" id="8630"/>
    <lineage>
        <taxon>Eukaryota</taxon>
        <taxon>Metazoa</taxon>
        <taxon>Chordata</taxon>
        <taxon>Craniata</taxon>
        <taxon>Vertebrata</taxon>
        <taxon>Euteleostomi</taxon>
        <taxon>Lepidosauria</taxon>
        <taxon>Squamata</taxon>
        <taxon>Bifurcata</taxon>
        <taxon>Unidentata</taxon>
        <taxon>Episquamata</taxon>
        <taxon>Toxicofera</taxon>
        <taxon>Serpentes</taxon>
        <taxon>Colubroidea</taxon>
        <taxon>Elapidae</taxon>
        <taxon>Laticaudinae</taxon>
        <taxon>Laticauda</taxon>
    </lineage>
</organism>
<dbReference type="Ensembl" id="ENSLLTT00000008381.1">
    <property type="protein sequence ID" value="ENSLLTP00000008082.1"/>
    <property type="gene ID" value="ENSLLTG00000006132.1"/>
</dbReference>
<dbReference type="Proteomes" id="UP000694406">
    <property type="component" value="Unplaced"/>
</dbReference>
<accession>A0A8C5RTF3</accession>
<name>A0A8C5RTF3_LATLA</name>
<proteinExistence type="predicted"/>
<evidence type="ECO:0000256" key="2">
    <source>
        <dbReference type="ARBA" id="ARBA00023130"/>
    </source>
</evidence>
<dbReference type="InterPro" id="IPR036179">
    <property type="entry name" value="Ig-like_dom_sf"/>
</dbReference>
<feature type="domain" description="Immunoglobulin V-set" evidence="4">
    <location>
        <begin position="7"/>
        <end position="76"/>
    </location>
</feature>
<keyword evidence="3" id="KW-1280">Immunoglobulin</keyword>